<keyword evidence="3 5" id="KW-0378">Hydrolase</keyword>
<evidence type="ECO:0000313" key="7">
    <source>
        <dbReference type="Proteomes" id="UP000482960"/>
    </source>
</evidence>
<dbReference type="EC" id="3.2.2.-" evidence="5"/>
<dbReference type="HAMAP" id="MF_00527">
    <property type="entry name" value="3MGH"/>
    <property type="match status" value="1"/>
</dbReference>
<keyword evidence="4 5" id="KW-0234">DNA repair</keyword>
<dbReference type="InterPro" id="IPR003180">
    <property type="entry name" value="MPG"/>
</dbReference>
<dbReference type="CDD" id="cd00540">
    <property type="entry name" value="AAG"/>
    <property type="match status" value="1"/>
</dbReference>
<evidence type="ECO:0000256" key="3">
    <source>
        <dbReference type="ARBA" id="ARBA00022801"/>
    </source>
</evidence>
<dbReference type="PANTHER" id="PTHR10429">
    <property type="entry name" value="DNA-3-METHYLADENINE GLYCOSYLASE"/>
    <property type="match status" value="1"/>
</dbReference>
<evidence type="ECO:0000313" key="6">
    <source>
        <dbReference type="EMBL" id="GFJ87965.1"/>
    </source>
</evidence>
<evidence type="ECO:0000256" key="1">
    <source>
        <dbReference type="ARBA" id="ARBA00009232"/>
    </source>
</evidence>
<dbReference type="Gene3D" id="3.10.300.10">
    <property type="entry name" value="Methylpurine-DNA glycosylase (MPG)"/>
    <property type="match status" value="1"/>
</dbReference>
<dbReference type="RefSeq" id="WP_173083502.1">
    <property type="nucleotide sequence ID" value="NZ_BAABJB010000006.1"/>
</dbReference>
<dbReference type="SUPFAM" id="SSF50486">
    <property type="entry name" value="FMT C-terminal domain-like"/>
    <property type="match status" value="1"/>
</dbReference>
<dbReference type="InterPro" id="IPR011034">
    <property type="entry name" value="Formyl_transferase-like_C_sf"/>
</dbReference>
<evidence type="ECO:0000256" key="4">
    <source>
        <dbReference type="ARBA" id="ARBA00023204"/>
    </source>
</evidence>
<dbReference type="Proteomes" id="UP000482960">
    <property type="component" value="Unassembled WGS sequence"/>
</dbReference>
<dbReference type="EMBL" id="BLPG01000001">
    <property type="protein sequence ID" value="GFJ87965.1"/>
    <property type="molecule type" value="Genomic_DNA"/>
</dbReference>
<name>A0A6V8L5P6_9ACTN</name>
<evidence type="ECO:0000256" key="2">
    <source>
        <dbReference type="ARBA" id="ARBA00022763"/>
    </source>
</evidence>
<reference evidence="6 7" key="1">
    <citation type="submission" date="2020-03" db="EMBL/GenBank/DDBJ databases">
        <title>Whole genome shotgun sequence of Phytohabitans rumicis NBRC 108638.</title>
        <authorList>
            <person name="Komaki H."/>
            <person name="Tamura T."/>
        </authorList>
    </citation>
    <scope>NUCLEOTIDE SEQUENCE [LARGE SCALE GENOMIC DNA]</scope>
    <source>
        <strain evidence="6 7">NBRC 108638</strain>
    </source>
</reference>
<evidence type="ECO:0000256" key="5">
    <source>
        <dbReference type="HAMAP-Rule" id="MF_00527"/>
    </source>
</evidence>
<dbReference type="InterPro" id="IPR036995">
    <property type="entry name" value="MPG_sf"/>
</dbReference>
<dbReference type="AlphaFoldDB" id="A0A6V8L5P6"/>
<dbReference type="GO" id="GO:0003905">
    <property type="term" value="F:alkylbase DNA N-glycosylase activity"/>
    <property type="evidence" value="ECO:0007669"/>
    <property type="project" value="InterPro"/>
</dbReference>
<comment type="caution">
    <text evidence="6">The sequence shown here is derived from an EMBL/GenBank/DDBJ whole genome shotgun (WGS) entry which is preliminary data.</text>
</comment>
<dbReference type="GO" id="GO:0006284">
    <property type="term" value="P:base-excision repair"/>
    <property type="evidence" value="ECO:0007669"/>
    <property type="project" value="InterPro"/>
</dbReference>
<dbReference type="NCBIfam" id="TIGR00567">
    <property type="entry name" value="3mg"/>
    <property type="match status" value="1"/>
</dbReference>
<dbReference type="GO" id="GO:0003677">
    <property type="term" value="F:DNA binding"/>
    <property type="evidence" value="ECO:0007669"/>
    <property type="project" value="InterPro"/>
</dbReference>
<organism evidence="6 7">
    <name type="scientific">Phytohabitans rumicis</name>
    <dbReference type="NCBI Taxonomy" id="1076125"/>
    <lineage>
        <taxon>Bacteria</taxon>
        <taxon>Bacillati</taxon>
        <taxon>Actinomycetota</taxon>
        <taxon>Actinomycetes</taxon>
        <taxon>Micromonosporales</taxon>
        <taxon>Micromonosporaceae</taxon>
    </lineage>
</organism>
<protein>
    <recommendedName>
        <fullName evidence="5">Putative 3-methyladenine DNA glycosylase</fullName>
        <ecNumber evidence="5">3.2.2.-</ecNumber>
    </recommendedName>
</protein>
<accession>A0A6V8L5P6</accession>
<dbReference type="PANTHER" id="PTHR10429:SF0">
    <property type="entry name" value="DNA-3-METHYLADENINE GLYCOSYLASE"/>
    <property type="match status" value="1"/>
</dbReference>
<gene>
    <name evidence="6" type="ORF">Prum_016070</name>
</gene>
<proteinExistence type="inferred from homology"/>
<reference evidence="6 7" key="2">
    <citation type="submission" date="2020-03" db="EMBL/GenBank/DDBJ databases">
        <authorList>
            <person name="Ichikawa N."/>
            <person name="Kimura A."/>
            <person name="Kitahashi Y."/>
            <person name="Uohara A."/>
        </authorList>
    </citation>
    <scope>NUCLEOTIDE SEQUENCE [LARGE SCALE GENOMIC DNA]</scope>
    <source>
        <strain evidence="6 7">NBRC 108638</strain>
    </source>
</reference>
<sequence length="209" mass="21412">MGHGAGGASLTDLASLLAGPVLPAARGLLGCELSAGGVTVRLTEVEAYAGTAGDPASHAHRGRTPRNAIMFGPPGYLYVYFTYGMHWCANVVTGPPGEAAAVLLRAGAVLSGTAVASSRRRSAASARDLARGPARLCQALGIDGTAYGAYLLGDGPVRLAPPSAPVPESAIAAGPRVGVNGAHDRPWRFWIEGDPTVSPYRRHTPRRPG</sequence>
<keyword evidence="2 5" id="KW-0227">DNA damage</keyword>
<dbReference type="NCBIfam" id="NF002003">
    <property type="entry name" value="PRK00802.1-3"/>
    <property type="match status" value="1"/>
</dbReference>
<dbReference type="Pfam" id="PF02245">
    <property type="entry name" value="Pur_DNA_glyco"/>
    <property type="match status" value="1"/>
</dbReference>
<comment type="similarity">
    <text evidence="1 5">Belongs to the DNA glycosylase MPG family.</text>
</comment>
<keyword evidence="7" id="KW-1185">Reference proteome</keyword>